<dbReference type="OrthoDB" id="4704294at2"/>
<dbReference type="PANTHER" id="PTHR34846:SF10">
    <property type="entry name" value="CYTOPLASMIC PROTEIN"/>
    <property type="match status" value="1"/>
</dbReference>
<dbReference type="Pfam" id="PF02627">
    <property type="entry name" value="CMD"/>
    <property type="match status" value="1"/>
</dbReference>
<feature type="domain" description="Carboxymuconolactone decarboxylase-like" evidence="1">
    <location>
        <begin position="37"/>
        <end position="115"/>
    </location>
</feature>
<dbReference type="InterPro" id="IPR003779">
    <property type="entry name" value="CMD-like"/>
</dbReference>
<dbReference type="EMBL" id="BJVJ01000007">
    <property type="protein sequence ID" value="GEL22231.1"/>
    <property type="molecule type" value="Genomic_DNA"/>
</dbReference>
<name>A0A511DBQ7_9PSEU</name>
<dbReference type="Proteomes" id="UP000321685">
    <property type="component" value="Unassembled WGS sequence"/>
</dbReference>
<evidence type="ECO:0000313" key="2">
    <source>
        <dbReference type="EMBL" id="GEL22231.1"/>
    </source>
</evidence>
<gene>
    <name evidence="2" type="ORF">PSU4_11850</name>
</gene>
<protein>
    <recommendedName>
        <fullName evidence="1">Carboxymuconolactone decarboxylase-like domain-containing protein</fullName>
    </recommendedName>
</protein>
<keyword evidence="3" id="KW-1185">Reference proteome</keyword>
<organism evidence="2 3">
    <name type="scientific">Pseudonocardia sulfidoxydans NBRC 16205</name>
    <dbReference type="NCBI Taxonomy" id="1223511"/>
    <lineage>
        <taxon>Bacteria</taxon>
        <taxon>Bacillati</taxon>
        <taxon>Actinomycetota</taxon>
        <taxon>Actinomycetes</taxon>
        <taxon>Pseudonocardiales</taxon>
        <taxon>Pseudonocardiaceae</taxon>
        <taxon>Pseudonocardia</taxon>
    </lineage>
</organism>
<dbReference type="SUPFAM" id="SSF69118">
    <property type="entry name" value="AhpD-like"/>
    <property type="match status" value="1"/>
</dbReference>
<accession>A0A511DBQ7</accession>
<comment type="caution">
    <text evidence="2">The sequence shown here is derived from an EMBL/GenBank/DDBJ whole genome shotgun (WGS) entry which is preliminary data.</text>
</comment>
<proteinExistence type="predicted"/>
<evidence type="ECO:0000259" key="1">
    <source>
        <dbReference type="Pfam" id="PF02627"/>
    </source>
</evidence>
<dbReference type="InterPro" id="IPR029032">
    <property type="entry name" value="AhpD-like"/>
</dbReference>
<dbReference type="RefSeq" id="WP_147103184.1">
    <property type="nucleotide sequence ID" value="NZ_BJVJ01000007.1"/>
</dbReference>
<sequence>MARIAPATPEVYAPLIGEDVPLVMKIHARATRPERVQTLGTFFGAWMTNTSLTPRLVELVRLRIAFHNQCRSCMAMRYGHATLDGVDEALVCSLEKPEEAPDLTDADRAALDYADRLATDHLSIDDAVYDNLRAHYSEGEIVELGQIAAICVGLGRLDATWDLRDDLPEHFKQQGPASSGTVVTPWGGDAWVQVTMG</sequence>
<dbReference type="Gene3D" id="1.20.1290.10">
    <property type="entry name" value="AhpD-like"/>
    <property type="match status" value="1"/>
</dbReference>
<dbReference type="AlphaFoldDB" id="A0A511DBQ7"/>
<evidence type="ECO:0000313" key="3">
    <source>
        <dbReference type="Proteomes" id="UP000321685"/>
    </source>
</evidence>
<reference evidence="2 3" key="1">
    <citation type="submission" date="2019-07" db="EMBL/GenBank/DDBJ databases">
        <title>Whole genome shotgun sequence of Pseudonocardia sulfidoxydans NBRC 16205.</title>
        <authorList>
            <person name="Hosoyama A."/>
            <person name="Uohara A."/>
            <person name="Ohji S."/>
            <person name="Ichikawa N."/>
        </authorList>
    </citation>
    <scope>NUCLEOTIDE SEQUENCE [LARGE SCALE GENOMIC DNA]</scope>
    <source>
        <strain evidence="2 3">NBRC 16205</strain>
    </source>
</reference>
<dbReference type="GO" id="GO:0051920">
    <property type="term" value="F:peroxiredoxin activity"/>
    <property type="evidence" value="ECO:0007669"/>
    <property type="project" value="InterPro"/>
</dbReference>
<dbReference type="PANTHER" id="PTHR34846">
    <property type="entry name" value="4-CARBOXYMUCONOLACTONE DECARBOXYLASE FAMILY PROTEIN (AFU_ORTHOLOGUE AFUA_6G11590)"/>
    <property type="match status" value="1"/>
</dbReference>